<dbReference type="PANTHER" id="PTHR43132">
    <property type="entry name" value="ARSENICAL RESISTANCE OPERON REPRESSOR ARSR-RELATED"/>
    <property type="match status" value="1"/>
</dbReference>
<dbReference type="Pfam" id="PF12840">
    <property type="entry name" value="HTH_20"/>
    <property type="match status" value="1"/>
</dbReference>
<dbReference type="InterPro" id="IPR051011">
    <property type="entry name" value="Metal_resp_trans_reg"/>
</dbReference>
<feature type="domain" description="HTH arsR-type" evidence="4">
    <location>
        <begin position="1"/>
        <end position="98"/>
    </location>
</feature>
<evidence type="ECO:0000259" key="4">
    <source>
        <dbReference type="PROSITE" id="PS50987"/>
    </source>
</evidence>
<sequence length="112" mass="11922">MSSADTEKTVEQLSALAQTTRLAVFRMLVQAGPTGMAAGQIGERLGVAKNTLSSHLSVLQHAGLIGRRRDGRNLIYGVRIDEVAGLIRVLVQDCCGGHPEVCAPIRDLTPTD</sequence>
<evidence type="ECO:0000256" key="1">
    <source>
        <dbReference type="ARBA" id="ARBA00023015"/>
    </source>
</evidence>
<keyword evidence="6" id="KW-1185">Reference proteome</keyword>
<evidence type="ECO:0000313" key="6">
    <source>
        <dbReference type="Proteomes" id="UP000563524"/>
    </source>
</evidence>
<keyword evidence="1" id="KW-0805">Transcription regulation</keyword>
<dbReference type="EMBL" id="JACHOB010000005">
    <property type="protein sequence ID" value="MBB4659921.1"/>
    <property type="molecule type" value="Genomic_DNA"/>
</dbReference>
<keyword evidence="2 5" id="KW-0238">DNA-binding</keyword>
<proteinExistence type="predicted"/>
<evidence type="ECO:0000256" key="3">
    <source>
        <dbReference type="ARBA" id="ARBA00023163"/>
    </source>
</evidence>
<evidence type="ECO:0000256" key="2">
    <source>
        <dbReference type="ARBA" id="ARBA00023125"/>
    </source>
</evidence>
<reference evidence="5 6" key="1">
    <citation type="submission" date="2020-08" db="EMBL/GenBank/DDBJ databases">
        <title>Genomic Encyclopedia of Type Strains, Phase IV (KMG-IV): sequencing the most valuable type-strain genomes for metagenomic binning, comparative biology and taxonomic classification.</title>
        <authorList>
            <person name="Goeker M."/>
        </authorList>
    </citation>
    <scope>NUCLEOTIDE SEQUENCE [LARGE SCALE GENOMIC DNA]</scope>
    <source>
        <strain evidence="5 6">DSM 102850</strain>
    </source>
</reference>
<dbReference type="GO" id="GO:0003700">
    <property type="term" value="F:DNA-binding transcription factor activity"/>
    <property type="evidence" value="ECO:0007669"/>
    <property type="project" value="InterPro"/>
</dbReference>
<evidence type="ECO:0000313" key="5">
    <source>
        <dbReference type="EMBL" id="MBB4659921.1"/>
    </source>
</evidence>
<dbReference type="PRINTS" id="PR00778">
    <property type="entry name" value="HTHARSR"/>
</dbReference>
<dbReference type="InterPro" id="IPR036388">
    <property type="entry name" value="WH-like_DNA-bd_sf"/>
</dbReference>
<dbReference type="CDD" id="cd00090">
    <property type="entry name" value="HTH_ARSR"/>
    <property type="match status" value="1"/>
</dbReference>
<organism evidence="5 6">
    <name type="scientific">Parvularcula dongshanensis</name>
    <dbReference type="NCBI Taxonomy" id="1173995"/>
    <lineage>
        <taxon>Bacteria</taxon>
        <taxon>Pseudomonadati</taxon>
        <taxon>Pseudomonadota</taxon>
        <taxon>Alphaproteobacteria</taxon>
        <taxon>Parvularculales</taxon>
        <taxon>Parvularculaceae</taxon>
        <taxon>Parvularcula</taxon>
    </lineage>
</organism>
<protein>
    <submittedName>
        <fullName evidence="5">DNA-binding transcriptional ArsR family regulator</fullName>
    </submittedName>
</protein>
<dbReference type="RefSeq" id="WP_183818984.1">
    <property type="nucleotide sequence ID" value="NZ_JACHOB010000005.1"/>
</dbReference>
<keyword evidence="3" id="KW-0804">Transcription</keyword>
<dbReference type="AlphaFoldDB" id="A0A840I6N9"/>
<dbReference type="SMART" id="SM00418">
    <property type="entry name" value="HTH_ARSR"/>
    <property type="match status" value="1"/>
</dbReference>
<name>A0A840I6N9_9PROT</name>
<dbReference type="SUPFAM" id="SSF46785">
    <property type="entry name" value="Winged helix' DNA-binding domain"/>
    <property type="match status" value="1"/>
</dbReference>
<comment type="caution">
    <text evidence="5">The sequence shown here is derived from an EMBL/GenBank/DDBJ whole genome shotgun (WGS) entry which is preliminary data.</text>
</comment>
<dbReference type="InterPro" id="IPR036390">
    <property type="entry name" value="WH_DNA-bd_sf"/>
</dbReference>
<gene>
    <name evidence="5" type="ORF">GGQ59_002462</name>
</gene>
<dbReference type="NCBIfam" id="NF033788">
    <property type="entry name" value="HTH_metalloreg"/>
    <property type="match status" value="1"/>
</dbReference>
<dbReference type="GO" id="GO:0003677">
    <property type="term" value="F:DNA binding"/>
    <property type="evidence" value="ECO:0007669"/>
    <property type="project" value="UniProtKB-KW"/>
</dbReference>
<dbReference type="PANTHER" id="PTHR43132:SF2">
    <property type="entry name" value="ARSENICAL RESISTANCE OPERON REPRESSOR ARSR-RELATED"/>
    <property type="match status" value="1"/>
</dbReference>
<dbReference type="Proteomes" id="UP000563524">
    <property type="component" value="Unassembled WGS sequence"/>
</dbReference>
<dbReference type="PROSITE" id="PS50987">
    <property type="entry name" value="HTH_ARSR_2"/>
    <property type="match status" value="1"/>
</dbReference>
<dbReference type="InterPro" id="IPR001845">
    <property type="entry name" value="HTH_ArsR_DNA-bd_dom"/>
</dbReference>
<dbReference type="Gene3D" id="1.10.10.10">
    <property type="entry name" value="Winged helix-like DNA-binding domain superfamily/Winged helix DNA-binding domain"/>
    <property type="match status" value="1"/>
</dbReference>
<accession>A0A840I6N9</accession>
<dbReference type="InterPro" id="IPR011991">
    <property type="entry name" value="ArsR-like_HTH"/>
</dbReference>